<dbReference type="EMBL" id="CP011974">
    <property type="protein sequence ID" value="AKO94470.1"/>
    <property type="molecule type" value="Genomic_DNA"/>
</dbReference>
<protein>
    <submittedName>
        <fullName evidence="2">Uncharacterized protein</fullName>
    </submittedName>
</protein>
<sequence>MYPYSYSYYRQQPQGFFPGSTISNINRRLDRIENRLNDHDRKLRQLNRRLRRVERQIGFSVFGTDEDF</sequence>
<dbReference type="PATRIC" id="fig|135735.6.peg.4570"/>
<name>A0A0H4KLK7_9BACI</name>
<organism evidence="2 3">
    <name type="scientific">Priestia filamentosa</name>
    <dbReference type="NCBI Taxonomy" id="1402861"/>
    <lineage>
        <taxon>Bacteria</taxon>
        <taxon>Bacillati</taxon>
        <taxon>Bacillota</taxon>
        <taxon>Bacilli</taxon>
        <taxon>Bacillales</taxon>
        <taxon>Bacillaceae</taxon>
        <taxon>Priestia</taxon>
    </lineage>
</organism>
<dbReference type="RefSeq" id="WP_040056964.1">
    <property type="nucleotide sequence ID" value="NZ_CP011974.1"/>
</dbReference>
<dbReference type="AlphaFoldDB" id="A0A0H4KLK7"/>
<accession>A0A0H4KLK7</accession>
<reference evidence="3" key="2">
    <citation type="submission" date="2015-06" db="EMBL/GenBank/DDBJ databases">
        <title>Genome Sequence of Bacillus endophyticus and Analysis of its Companion Mechanism in the Ketogulonigenium vulgare-Bacillus strain Consortium.</title>
        <authorList>
            <person name="Jia N."/>
            <person name="Du J."/>
            <person name="Ding M.-Z."/>
            <person name="Gao F."/>
            <person name="Yuan Y.-J."/>
        </authorList>
    </citation>
    <scope>NUCLEOTIDE SEQUENCE [LARGE SCALE GENOMIC DNA]</scope>
    <source>
        <strain evidence="3">Hbe603</strain>
    </source>
</reference>
<reference evidence="2 3" key="1">
    <citation type="journal article" date="2015" name="PLoS ONE">
        <title>Genome Sequence of Bacillus endophyticus and Analysis of Its Companion Mechanism in the Ketogulonigenium vulgare-Bacillus Strain Consortium.</title>
        <authorList>
            <person name="Jia N."/>
            <person name="Du J."/>
            <person name="Ding M.Z."/>
            <person name="Gao F."/>
            <person name="Yuan Y.J."/>
        </authorList>
    </citation>
    <scope>NUCLEOTIDE SEQUENCE [LARGE SCALE GENOMIC DNA]</scope>
    <source>
        <strain evidence="2 3">Hbe603</strain>
    </source>
</reference>
<keyword evidence="1" id="KW-0175">Coiled coil</keyword>
<evidence type="ECO:0000313" key="2">
    <source>
        <dbReference type="EMBL" id="AKO94470.1"/>
    </source>
</evidence>
<dbReference type="KEGG" id="beo:BEH_21615"/>
<gene>
    <name evidence="2" type="ORF">BEH_21615</name>
</gene>
<evidence type="ECO:0000256" key="1">
    <source>
        <dbReference type="SAM" id="Coils"/>
    </source>
</evidence>
<feature type="coiled-coil region" evidence="1">
    <location>
        <begin position="22"/>
        <end position="56"/>
    </location>
</feature>
<dbReference type="Proteomes" id="UP000036202">
    <property type="component" value="Chromosome"/>
</dbReference>
<keyword evidence="3" id="KW-1185">Reference proteome</keyword>
<proteinExistence type="predicted"/>
<evidence type="ECO:0000313" key="3">
    <source>
        <dbReference type="Proteomes" id="UP000036202"/>
    </source>
</evidence>